<dbReference type="GO" id="GO:0008474">
    <property type="term" value="F:palmitoyl-(protein) hydrolase activity"/>
    <property type="evidence" value="ECO:0007669"/>
    <property type="project" value="TreeGrafter"/>
</dbReference>
<dbReference type="InterPro" id="IPR050565">
    <property type="entry name" value="LYPA1-2/EST-like"/>
</dbReference>
<dbReference type="InterPro" id="IPR029058">
    <property type="entry name" value="AB_hydrolase_fold"/>
</dbReference>
<comment type="similarity">
    <text evidence="1">Belongs to the AB hydrolase superfamily. AB hydrolase 2 family.</text>
</comment>
<feature type="region of interest" description="Disordered" evidence="2">
    <location>
        <begin position="177"/>
        <end position="197"/>
    </location>
</feature>
<proteinExistence type="inferred from homology"/>
<dbReference type="Proteomes" id="UP000624404">
    <property type="component" value="Unassembled WGS sequence"/>
</dbReference>
<organism evidence="4 5">
    <name type="scientific">Sclerotinia trifoliorum</name>
    <dbReference type="NCBI Taxonomy" id="28548"/>
    <lineage>
        <taxon>Eukaryota</taxon>
        <taxon>Fungi</taxon>
        <taxon>Dikarya</taxon>
        <taxon>Ascomycota</taxon>
        <taxon>Pezizomycotina</taxon>
        <taxon>Leotiomycetes</taxon>
        <taxon>Helotiales</taxon>
        <taxon>Sclerotiniaceae</taxon>
        <taxon>Sclerotinia</taxon>
    </lineage>
</organism>
<dbReference type="PANTHER" id="PTHR10655">
    <property type="entry name" value="LYSOPHOSPHOLIPASE-RELATED"/>
    <property type="match status" value="1"/>
</dbReference>
<dbReference type="Pfam" id="PF02230">
    <property type="entry name" value="Abhydrolase_2"/>
    <property type="match status" value="1"/>
</dbReference>
<protein>
    <submittedName>
        <fullName evidence="4">0c7c140b-4789-4e88-a806-aba9b2949e34-CDS</fullName>
    </submittedName>
</protein>
<reference evidence="4" key="1">
    <citation type="submission" date="2020-10" db="EMBL/GenBank/DDBJ databases">
        <authorList>
            <person name="Kusch S."/>
        </authorList>
    </citation>
    <scope>NUCLEOTIDE SEQUENCE</scope>
    <source>
        <strain evidence="4">SwB9</strain>
    </source>
</reference>
<feature type="compositionally biased region" description="Basic and acidic residues" evidence="2">
    <location>
        <begin position="188"/>
        <end position="197"/>
    </location>
</feature>
<evidence type="ECO:0000313" key="5">
    <source>
        <dbReference type="Proteomes" id="UP000624404"/>
    </source>
</evidence>
<evidence type="ECO:0000256" key="1">
    <source>
        <dbReference type="ARBA" id="ARBA00006499"/>
    </source>
</evidence>
<evidence type="ECO:0000256" key="2">
    <source>
        <dbReference type="SAM" id="MobiDB-lite"/>
    </source>
</evidence>
<feature type="domain" description="Phospholipase/carboxylesterase/thioesterase" evidence="3">
    <location>
        <begin position="31"/>
        <end position="186"/>
    </location>
</feature>
<accession>A0A8H2ZSI6</accession>
<evidence type="ECO:0000313" key="4">
    <source>
        <dbReference type="EMBL" id="CAD6446966.1"/>
    </source>
</evidence>
<dbReference type="GO" id="GO:0052689">
    <property type="term" value="F:carboxylic ester hydrolase activity"/>
    <property type="evidence" value="ECO:0007669"/>
    <property type="project" value="TreeGrafter"/>
</dbReference>
<keyword evidence="5" id="KW-1185">Reference proteome</keyword>
<dbReference type="AlphaFoldDB" id="A0A8H2ZSI6"/>
<dbReference type="OrthoDB" id="437457at2759"/>
<name>A0A8H2ZSI6_9HELO</name>
<sequence length="269" mass="29256">MKKTNKFIMTIPRLPTVDDLPKNILCDILPSKDGKNTNILILLHGLGDTKDGFTQLAKNLSLPQTASLIPQAPTPIPALITGSDTPSFHWARDLEFDSTTGQLDLDADLTPSITILTSIIEALIKVCNYPPRNIFLFGFGQGGMLALSTLAKSSFLDGNGDGNKELGGVISIGGRLPASFSPPSNSKSEGKEKEKGKIKTPVLVAGGNRNTEITRTALDKIKSTFADVEYVKWEREGDGMMRGREEVLPLMRFWGRRLRMGAPEGMSEI</sequence>
<comment type="caution">
    <text evidence="4">The sequence shown here is derived from an EMBL/GenBank/DDBJ whole genome shotgun (WGS) entry which is preliminary data.</text>
</comment>
<dbReference type="SUPFAM" id="SSF53474">
    <property type="entry name" value="alpha/beta-Hydrolases"/>
    <property type="match status" value="1"/>
</dbReference>
<evidence type="ECO:0000259" key="3">
    <source>
        <dbReference type="Pfam" id="PF02230"/>
    </source>
</evidence>
<dbReference type="Gene3D" id="3.40.50.1820">
    <property type="entry name" value="alpha/beta hydrolase"/>
    <property type="match status" value="1"/>
</dbReference>
<dbReference type="GO" id="GO:0005737">
    <property type="term" value="C:cytoplasm"/>
    <property type="evidence" value="ECO:0007669"/>
    <property type="project" value="TreeGrafter"/>
</dbReference>
<dbReference type="InterPro" id="IPR003140">
    <property type="entry name" value="PLipase/COase/thioEstase"/>
</dbReference>
<dbReference type="EMBL" id="CAJHIA010000024">
    <property type="protein sequence ID" value="CAD6446966.1"/>
    <property type="molecule type" value="Genomic_DNA"/>
</dbReference>
<dbReference type="PANTHER" id="PTHR10655:SF67">
    <property type="entry name" value="PHOSPHOLIPASE_CARBOXYLESTERASE SUPERFAMILY (AFU_ORTHOLOGUE AFUA_5G09340)"/>
    <property type="match status" value="1"/>
</dbReference>
<gene>
    <name evidence="4" type="ORF">SCLTRI_LOCUS6758</name>
</gene>